<comment type="caution">
    <text evidence="1">The sequence shown here is derived from an EMBL/GenBank/DDBJ whole genome shotgun (WGS) entry which is preliminary data.</text>
</comment>
<dbReference type="RefSeq" id="WP_124236751.1">
    <property type="nucleotide sequence ID" value="NZ_JBHUFI010000019.1"/>
</dbReference>
<dbReference type="InterPro" id="IPR006311">
    <property type="entry name" value="TAT_signal"/>
</dbReference>
<accession>A0A3N6WKG3</accession>
<dbReference type="Proteomes" id="UP000275225">
    <property type="component" value="Unassembled WGS sequence"/>
</dbReference>
<dbReference type="AlphaFoldDB" id="A0A3N6WKG3"/>
<keyword evidence="2" id="KW-1185">Reference proteome</keyword>
<dbReference type="EMBL" id="RQJX01000010">
    <property type="protein sequence ID" value="RQN07800.1"/>
    <property type="molecule type" value="Genomic_DNA"/>
</dbReference>
<name>A0A3N6WKG3_9ACTN</name>
<dbReference type="PROSITE" id="PS51318">
    <property type="entry name" value="TAT"/>
    <property type="match status" value="1"/>
</dbReference>
<organism evidence="1 2">
    <name type="scientific">Aeromicrobium camelliae</name>
    <dbReference type="NCBI Taxonomy" id="1538144"/>
    <lineage>
        <taxon>Bacteria</taxon>
        <taxon>Bacillati</taxon>
        <taxon>Actinomycetota</taxon>
        <taxon>Actinomycetes</taxon>
        <taxon>Propionibacteriales</taxon>
        <taxon>Nocardioidaceae</taxon>
        <taxon>Aeromicrobium</taxon>
    </lineage>
</organism>
<protein>
    <submittedName>
        <fullName evidence="1">Uncharacterized protein</fullName>
    </submittedName>
</protein>
<proteinExistence type="predicted"/>
<reference evidence="1 2" key="1">
    <citation type="submission" date="2018-11" db="EMBL/GenBank/DDBJ databases">
        <authorList>
            <person name="Li F."/>
        </authorList>
    </citation>
    <scope>NUCLEOTIDE SEQUENCE [LARGE SCALE GENOMIC DNA]</scope>
    <source>
        <strain evidence="1 2">YS17T</strain>
    </source>
</reference>
<gene>
    <name evidence="1" type="ORF">EHW97_08550</name>
</gene>
<evidence type="ECO:0000313" key="1">
    <source>
        <dbReference type="EMBL" id="RQN07800.1"/>
    </source>
</evidence>
<dbReference type="OrthoDB" id="3748882at2"/>
<sequence length="142" mass="14011">MTSRRALLAGAVAVGGIVALGATDALDDVVRAVGVKPRPRPRASDVSLVKAVLEDQQRLLGIALGTDGADDAVALLSDQVAQLGGTPTTEPARGDLRAELRAAAAHRAADASGAVAPDVAMTLASMSAGLTQLAARPVGGGA</sequence>
<evidence type="ECO:0000313" key="2">
    <source>
        <dbReference type="Proteomes" id="UP000275225"/>
    </source>
</evidence>